<reference evidence="1" key="1">
    <citation type="submission" date="2021-06" db="EMBL/GenBank/DDBJ databases">
        <authorList>
            <person name="Kallberg Y."/>
            <person name="Tangrot J."/>
            <person name="Rosling A."/>
        </authorList>
    </citation>
    <scope>NUCLEOTIDE SEQUENCE</scope>
    <source>
        <strain evidence="1">IL203A</strain>
    </source>
</reference>
<dbReference type="EMBL" id="CAJVPU010030870">
    <property type="protein sequence ID" value="CAG8715323.1"/>
    <property type="molecule type" value="Genomic_DNA"/>
</dbReference>
<evidence type="ECO:0000313" key="1">
    <source>
        <dbReference type="EMBL" id="CAG8715323.1"/>
    </source>
</evidence>
<evidence type="ECO:0000313" key="2">
    <source>
        <dbReference type="Proteomes" id="UP000789702"/>
    </source>
</evidence>
<feature type="non-terminal residue" evidence="1">
    <location>
        <position position="1"/>
    </location>
</feature>
<organism evidence="1 2">
    <name type="scientific">Dentiscutata heterogama</name>
    <dbReference type="NCBI Taxonomy" id="1316150"/>
    <lineage>
        <taxon>Eukaryota</taxon>
        <taxon>Fungi</taxon>
        <taxon>Fungi incertae sedis</taxon>
        <taxon>Mucoromycota</taxon>
        <taxon>Glomeromycotina</taxon>
        <taxon>Glomeromycetes</taxon>
        <taxon>Diversisporales</taxon>
        <taxon>Gigasporaceae</taxon>
        <taxon>Dentiscutata</taxon>
    </lineage>
</organism>
<accession>A0ACA9PLT7</accession>
<comment type="caution">
    <text evidence="1">The sequence shown here is derived from an EMBL/GenBank/DDBJ whole genome shotgun (WGS) entry which is preliminary data.</text>
</comment>
<name>A0ACA9PLT7_9GLOM</name>
<protein>
    <submittedName>
        <fullName evidence="1">266_t:CDS:1</fullName>
    </submittedName>
</protein>
<dbReference type="Proteomes" id="UP000789702">
    <property type="component" value="Unassembled WGS sequence"/>
</dbReference>
<sequence length="80" mass="9417">KCIIRAANENILKKKVLRKANNRKKKDNKRRTELHQNTITLSKIPRKLRKSLNQNSSNLDLDSINRDFEKINLSHQTNIP</sequence>
<keyword evidence="2" id="KW-1185">Reference proteome</keyword>
<gene>
    <name evidence="1" type="ORF">DHETER_LOCUS12508</name>
</gene>
<proteinExistence type="predicted"/>